<feature type="domain" description="Methyl-accepting transducer" evidence="4">
    <location>
        <begin position="553"/>
        <end position="785"/>
    </location>
</feature>
<organism evidence="5 6">
    <name type="scientific">Stieleria bergensis</name>
    <dbReference type="NCBI Taxonomy" id="2528025"/>
    <lineage>
        <taxon>Bacteria</taxon>
        <taxon>Pseudomonadati</taxon>
        <taxon>Planctomycetota</taxon>
        <taxon>Planctomycetia</taxon>
        <taxon>Pirellulales</taxon>
        <taxon>Pirellulaceae</taxon>
        <taxon>Stieleria</taxon>
    </lineage>
</organism>
<keyword evidence="6" id="KW-1185">Reference proteome</keyword>
<dbReference type="InterPro" id="IPR007891">
    <property type="entry name" value="CHASE3"/>
</dbReference>
<dbReference type="PANTHER" id="PTHR32089">
    <property type="entry name" value="METHYL-ACCEPTING CHEMOTAXIS PROTEIN MCPB"/>
    <property type="match status" value="1"/>
</dbReference>
<feature type="transmembrane region" description="Helical" evidence="3">
    <location>
        <begin position="504"/>
        <end position="527"/>
    </location>
</feature>
<dbReference type="Pfam" id="PF05227">
    <property type="entry name" value="CHASE3"/>
    <property type="match status" value="3"/>
</dbReference>
<dbReference type="SUPFAM" id="SSF58104">
    <property type="entry name" value="Methyl-accepting chemotaxis protein (MCP) signaling domain"/>
    <property type="match status" value="1"/>
</dbReference>
<dbReference type="EMBL" id="CP036272">
    <property type="protein sequence ID" value="QDT58914.1"/>
    <property type="molecule type" value="Genomic_DNA"/>
</dbReference>
<evidence type="ECO:0000313" key="5">
    <source>
        <dbReference type="EMBL" id="QDT58914.1"/>
    </source>
</evidence>
<dbReference type="AlphaFoldDB" id="A0A517SS11"/>
<keyword evidence="3" id="KW-0812">Transmembrane</keyword>
<dbReference type="GO" id="GO:0016020">
    <property type="term" value="C:membrane"/>
    <property type="evidence" value="ECO:0007669"/>
    <property type="project" value="InterPro"/>
</dbReference>
<dbReference type="RefSeq" id="WP_419188196.1">
    <property type="nucleotide sequence ID" value="NZ_CP036272.1"/>
</dbReference>
<keyword evidence="3" id="KW-1133">Transmembrane helix</keyword>
<evidence type="ECO:0000256" key="1">
    <source>
        <dbReference type="ARBA" id="ARBA00023224"/>
    </source>
</evidence>
<protein>
    <submittedName>
        <fullName evidence="5">Methyl-accepting chemotaxis protein 1</fullName>
    </submittedName>
</protein>
<evidence type="ECO:0000256" key="2">
    <source>
        <dbReference type="PROSITE-ProRule" id="PRU00284"/>
    </source>
</evidence>
<dbReference type="SMART" id="SM00283">
    <property type="entry name" value="MA"/>
    <property type="match status" value="1"/>
</dbReference>
<evidence type="ECO:0000313" key="6">
    <source>
        <dbReference type="Proteomes" id="UP000315003"/>
    </source>
</evidence>
<feature type="transmembrane region" description="Helical" evidence="3">
    <location>
        <begin position="12"/>
        <end position="32"/>
    </location>
</feature>
<keyword evidence="1 2" id="KW-0807">Transducer</keyword>
<dbReference type="Proteomes" id="UP000315003">
    <property type="component" value="Chromosome"/>
</dbReference>
<dbReference type="Gene3D" id="1.10.287.950">
    <property type="entry name" value="Methyl-accepting chemotaxis protein"/>
    <property type="match status" value="1"/>
</dbReference>
<reference evidence="5 6" key="1">
    <citation type="submission" date="2019-02" db="EMBL/GenBank/DDBJ databases">
        <title>Deep-cultivation of Planctomycetes and their phenomic and genomic characterization uncovers novel biology.</title>
        <authorList>
            <person name="Wiegand S."/>
            <person name="Jogler M."/>
            <person name="Boedeker C."/>
            <person name="Pinto D."/>
            <person name="Vollmers J."/>
            <person name="Rivas-Marin E."/>
            <person name="Kohn T."/>
            <person name="Peeters S.H."/>
            <person name="Heuer A."/>
            <person name="Rast P."/>
            <person name="Oberbeckmann S."/>
            <person name="Bunk B."/>
            <person name="Jeske O."/>
            <person name="Meyerdierks A."/>
            <person name="Storesund J.E."/>
            <person name="Kallscheuer N."/>
            <person name="Luecker S."/>
            <person name="Lage O.M."/>
            <person name="Pohl T."/>
            <person name="Merkel B.J."/>
            <person name="Hornburger P."/>
            <person name="Mueller R.-W."/>
            <person name="Bruemmer F."/>
            <person name="Labrenz M."/>
            <person name="Spormann A.M."/>
            <person name="Op den Camp H."/>
            <person name="Overmann J."/>
            <person name="Amann R."/>
            <person name="Jetten M.S.M."/>
            <person name="Mascher T."/>
            <person name="Medema M.H."/>
            <person name="Devos D.P."/>
            <person name="Kaster A.-K."/>
            <person name="Ovreas L."/>
            <person name="Rohde M."/>
            <person name="Galperin M.Y."/>
            <person name="Jogler C."/>
        </authorList>
    </citation>
    <scope>NUCLEOTIDE SEQUENCE [LARGE SCALE GENOMIC DNA]</scope>
    <source>
        <strain evidence="5 6">SV_7m_r</strain>
    </source>
</reference>
<dbReference type="GO" id="GO:0007165">
    <property type="term" value="P:signal transduction"/>
    <property type="evidence" value="ECO:0007669"/>
    <property type="project" value="UniProtKB-KW"/>
</dbReference>
<keyword evidence="3" id="KW-0472">Membrane</keyword>
<dbReference type="PANTHER" id="PTHR32089:SF112">
    <property type="entry name" value="LYSOZYME-LIKE PROTEIN-RELATED"/>
    <property type="match status" value="1"/>
</dbReference>
<dbReference type="CDD" id="cd19410">
    <property type="entry name" value="HK9-like_sensor"/>
    <property type="match status" value="3"/>
</dbReference>
<gene>
    <name evidence="5" type="primary">mcp1_1</name>
    <name evidence="5" type="ORF">SV7mr_14160</name>
</gene>
<evidence type="ECO:0000256" key="3">
    <source>
        <dbReference type="SAM" id="Phobius"/>
    </source>
</evidence>
<evidence type="ECO:0000259" key="4">
    <source>
        <dbReference type="PROSITE" id="PS50111"/>
    </source>
</evidence>
<dbReference type="PROSITE" id="PS50111">
    <property type="entry name" value="CHEMOTAXIS_TRANSDUC_2"/>
    <property type="match status" value="1"/>
</dbReference>
<name>A0A517SS11_9BACT</name>
<sequence length="819" mass="89306">MQFLKKIGLGRFIPIALTVVSIAVAFVCIRAVDDMIDANAWVEHTHEVIAEAENIESSAVDMEAGMRGYLLAGKEEFLDPYHHGADEFTQRVAALKQTVSDNPPQVELLGEIDQTIQHWQTLVSKPAIELRQSIGHGQTMNDLARLVAQARGKDYFDRFRDQVFVFSDQERRRLEQRKVASQEARQTAIESLKTIDRANAWVSQSYTVIVDAQEILASAVDMQLGMRGFLLTGQSNALAPYRKGARAFYEKAQTLKKTLADHPQQVRLLDEMTENVRQWQAKVADPAIASVRAAGPRSKLSFETQPDSESGYLQTCRQQIATLIQRESNRLSKRQQESRQATAQIGRCVDLMSDSDLGVQQTYRVIGEASQLLASAVDMETGMRGYLLAGKETFLEPYQAGQAAFAKQSNQLQQTVKDNPQQVAQVKALTGTIEQWIQNVTEPMIDLRRKIGDSQTMDDMADLVAQAKGKMYFDTFRDQIETFAGRERELMAKRKQKAFRGANAAWYMIVGGTMLIILLSCIASTAMRRSITSPLRHSALNLKRMSNERLQKLGLRLSSSASETAEQARMVGLTSNELSENASALGSAVEQLDLSIREISTNTTTAVEIAGNAVLAAKQSGTVINELNGNANQIGELIKSIHSIAEQTNLLALNATIEAARAGEAGKGFAVVANEVKELAFETSKATKHIVVSIEAIQAGTSEAVAAINRVSNVIGEINERQSSIASAVQEQSAMTSEITRAIDGFVHGSGEIVNGIGLVADRAKATDTDSSETLRTAADIDQLAGELLCLVGQTSRAVQAAKAAGQESDQDSDAALAI</sequence>
<dbReference type="InterPro" id="IPR004089">
    <property type="entry name" value="MCPsignal_dom"/>
</dbReference>
<accession>A0A517SS11</accession>
<proteinExistence type="predicted"/>
<dbReference type="Pfam" id="PF00015">
    <property type="entry name" value="MCPsignal"/>
    <property type="match status" value="1"/>
</dbReference>